<dbReference type="PANTHER" id="PTHR11588">
    <property type="entry name" value="TUBULIN"/>
    <property type="match status" value="1"/>
</dbReference>
<comment type="function">
    <text evidence="7">Tubulin is the major constituent of microtubules, a cylinder consisting of laterally associated linear protofilaments composed of alpha- and beta-tubulin heterodimers. Microtubules grow by the addition of GTP-tubulin dimers to the microtubule end, where a stabilizing cap forms. Below the cap, tubulin dimers are in GDP-bound state, owing to GTPase activity of alpha-tubulin.</text>
</comment>
<evidence type="ECO:0000256" key="5">
    <source>
        <dbReference type="ARBA" id="ARBA00023134"/>
    </source>
</evidence>
<reference evidence="11" key="1">
    <citation type="submission" date="2014-03" db="EMBL/GenBank/DDBJ databases">
        <authorList>
            <person name="Aksoy S."/>
            <person name="Warren W."/>
            <person name="Wilson R.K."/>
        </authorList>
    </citation>
    <scope>NUCLEOTIDE SEQUENCE [LARGE SCALE GENOMIC DNA]</scope>
    <source>
        <strain evidence="11">IAEA</strain>
    </source>
</reference>
<comment type="subunit">
    <text evidence="7">Dimer of alpha and beta chains. A typical microtubule is a hollow water-filled tube with an outer diameter of 25 nm and an inner diameter of 15 nM. Alpha-beta heterodimers associate head-to-tail to form protofilaments running lengthwise along the microtubule wall with the beta-tubulin subunit facing the microtubule plus end conferring a structural polarity. Microtubules usually have 13 protofilaments but different protofilament numbers can be found in some organisms and specialized cells.</text>
</comment>
<dbReference type="InterPro" id="IPR008280">
    <property type="entry name" value="Tub_FtsZ_C"/>
</dbReference>
<dbReference type="InterPro" id="IPR023123">
    <property type="entry name" value="Tubulin_C"/>
</dbReference>
<reference evidence="10" key="2">
    <citation type="submission" date="2020-05" db="UniProtKB">
        <authorList>
            <consortium name="EnsemblMetazoa"/>
        </authorList>
    </citation>
    <scope>IDENTIFICATION</scope>
    <source>
        <strain evidence="10">IAEA</strain>
    </source>
</reference>
<dbReference type="InterPro" id="IPR036525">
    <property type="entry name" value="Tubulin/FtsZ_GTPase_sf"/>
</dbReference>
<keyword evidence="3 7" id="KW-0547">Nucleotide-binding</keyword>
<evidence type="ECO:0000259" key="8">
    <source>
        <dbReference type="SMART" id="SM00864"/>
    </source>
</evidence>
<proteinExistence type="inferred from homology"/>
<evidence type="ECO:0000313" key="11">
    <source>
        <dbReference type="Proteomes" id="UP000091820"/>
    </source>
</evidence>
<dbReference type="Gene3D" id="3.40.50.1440">
    <property type="entry name" value="Tubulin/FtsZ, GTPase domain"/>
    <property type="match status" value="1"/>
</dbReference>
<dbReference type="InterPro" id="IPR037103">
    <property type="entry name" value="Tubulin/FtsZ-like_C"/>
</dbReference>
<feature type="domain" description="Tubulin/FtsZ GTPase" evidence="8">
    <location>
        <begin position="88"/>
        <end position="273"/>
    </location>
</feature>
<dbReference type="STRING" id="37001.A0A1A9X1N5"/>
<dbReference type="GO" id="GO:0005200">
    <property type="term" value="F:structural constituent of cytoskeleton"/>
    <property type="evidence" value="ECO:0007669"/>
    <property type="project" value="InterPro"/>
</dbReference>
<dbReference type="InterPro" id="IPR003008">
    <property type="entry name" value="Tubulin_FtsZ_GTPase"/>
</dbReference>
<dbReference type="InterPro" id="IPR017975">
    <property type="entry name" value="Tubulin_CS"/>
</dbReference>
<dbReference type="SMART" id="SM00865">
    <property type="entry name" value="Tubulin_C"/>
    <property type="match status" value="1"/>
</dbReference>
<dbReference type="GO" id="GO:0005874">
    <property type="term" value="C:microtubule"/>
    <property type="evidence" value="ECO:0007669"/>
    <property type="project" value="UniProtKB-KW"/>
</dbReference>
<dbReference type="AlphaFoldDB" id="A0A1A9X1N5"/>
<dbReference type="InterPro" id="IPR018316">
    <property type="entry name" value="Tubulin/FtsZ_2-layer-sand-dom"/>
</dbReference>
<keyword evidence="2 7" id="KW-0493">Microtubule</keyword>
<dbReference type="VEuPathDB" id="VectorBase:GBRI040949"/>
<dbReference type="Proteomes" id="UP000091820">
    <property type="component" value="Unassembled WGS sequence"/>
</dbReference>
<dbReference type="Pfam" id="PF00091">
    <property type="entry name" value="Tubulin"/>
    <property type="match status" value="1"/>
</dbReference>
<dbReference type="InterPro" id="IPR002452">
    <property type="entry name" value="Alpha_tubulin"/>
</dbReference>
<dbReference type="SUPFAM" id="SSF52490">
    <property type="entry name" value="Tubulin nucleotide-binding domain-like"/>
    <property type="match status" value="1"/>
</dbReference>
<dbReference type="PRINTS" id="PR01162">
    <property type="entry name" value="ALPHATUBULIN"/>
</dbReference>
<dbReference type="Pfam" id="PF03953">
    <property type="entry name" value="Tubulin_C"/>
    <property type="match status" value="1"/>
</dbReference>
<keyword evidence="4" id="KW-0378">Hydrolase</keyword>
<dbReference type="Gene3D" id="3.30.1330.20">
    <property type="entry name" value="Tubulin/FtsZ, C-terminal domain"/>
    <property type="match status" value="1"/>
</dbReference>
<organism evidence="10 11">
    <name type="scientific">Glossina brevipalpis</name>
    <dbReference type="NCBI Taxonomy" id="37001"/>
    <lineage>
        <taxon>Eukaryota</taxon>
        <taxon>Metazoa</taxon>
        <taxon>Ecdysozoa</taxon>
        <taxon>Arthropoda</taxon>
        <taxon>Hexapoda</taxon>
        <taxon>Insecta</taxon>
        <taxon>Pterygota</taxon>
        <taxon>Neoptera</taxon>
        <taxon>Endopterygota</taxon>
        <taxon>Diptera</taxon>
        <taxon>Brachycera</taxon>
        <taxon>Muscomorpha</taxon>
        <taxon>Hippoboscoidea</taxon>
        <taxon>Glossinidae</taxon>
        <taxon>Glossina</taxon>
    </lineage>
</organism>
<comment type="similarity">
    <text evidence="1 7">Belongs to the tubulin family.</text>
</comment>
<dbReference type="PROSITE" id="PS00227">
    <property type="entry name" value="TUBULIN"/>
    <property type="match status" value="1"/>
</dbReference>
<dbReference type="FunFam" id="1.10.287.600:FF:000009">
    <property type="entry name" value="Tubulin alpha chain"/>
    <property type="match status" value="1"/>
</dbReference>
<evidence type="ECO:0000256" key="7">
    <source>
        <dbReference type="RuleBase" id="RU000352"/>
    </source>
</evidence>
<dbReference type="EnsemblMetazoa" id="GBRI040949-RA">
    <property type="protein sequence ID" value="GBRI040949-PA"/>
    <property type="gene ID" value="GBRI040949"/>
</dbReference>
<evidence type="ECO:0000259" key="9">
    <source>
        <dbReference type="SMART" id="SM00865"/>
    </source>
</evidence>
<evidence type="ECO:0000256" key="2">
    <source>
        <dbReference type="ARBA" id="ARBA00022701"/>
    </source>
</evidence>
<evidence type="ECO:0000256" key="3">
    <source>
        <dbReference type="ARBA" id="ARBA00022741"/>
    </source>
</evidence>
<dbReference type="GO" id="GO:0005525">
    <property type="term" value="F:GTP binding"/>
    <property type="evidence" value="ECO:0007669"/>
    <property type="project" value="UniProtKB-UniRule"/>
</dbReference>
<dbReference type="CDD" id="cd02186">
    <property type="entry name" value="alpha_tubulin"/>
    <property type="match status" value="1"/>
</dbReference>
<evidence type="ECO:0000256" key="4">
    <source>
        <dbReference type="ARBA" id="ARBA00022801"/>
    </source>
</evidence>
<keyword evidence="11" id="KW-1185">Reference proteome</keyword>
<dbReference type="PRINTS" id="PR01161">
    <property type="entry name" value="TUBULIN"/>
</dbReference>
<evidence type="ECO:0000256" key="1">
    <source>
        <dbReference type="ARBA" id="ARBA00009636"/>
    </source>
</evidence>
<evidence type="ECO:0000313" key="10">
    <source>
        <dbReference type="EnsemblMetazoa" id="GBRI040949-PA"/>
    </source>
</evidence>
<dbReference type="InterPro" id="IPR000217">
    <property type="entry name" value="Tubulin"/>
</dbReference>
<comment type="catalytic activity">
    <reaction evidence="6">
        <text>GTP + H2O = GDP + phosphate + H(+)</text>
        <dbReference type="Rhea" id="RHEA:19669"/>
        <dbReference type="ChEBI" id="CHEBI:15377"/>
        <dbReference type="ChEBI" id="CHEBI:15378"/>
        <dbReference type="ChEBI" id="CHEBI:37565"/>
        <dbReference type="ChEBI" id="CHEBI:43474"/>
        <dbReference type="ChEBI" id="CHEBI:58189"/>
    </reaction>
    <physiologicalReaction direction="left-to-right" evidence="6">
        <dbReference type="Rhea" id="RHEA:19670"/>
    </physiologicalReaction>
</comment>
<keyword evidence="5 7" id="KW-0342">GTP-binding</keyword>
<feature type="domain" description="Tubulin/FtsZ 2-layer sandwich" evidence="9">
    <location>
        <begin position="277"/>
        <end position="420"/>
    </location>
</feature>
<dbReference type="GO" id="GO:0016787">
    <property type="term" value="F:hydrolase activity"/>
    <property type="evidence" value="ECO:0007669"/>
    <property type="project" value="UniProtKB-KW"/>
</dbReference>
<dbReference type="GO" id="GO:0007017">
    <property type="term" value="P:microtubule-based process"/>
    <property type="evidence" value="ECO:0007669"/>
    <property type="project" value="InterPro"/>
</dbReference>
<dbReference type="SMART" id="SM00864">
    <property type="entry name" value="Tubulin"/>
    <property type="match status" value="1"/>
</dbReference>
<sequence length="472" mass="52144">MLRINQLNINCINGFLLKFGIKVVFAANYSRRISVAYLLNKVNKGEIIQVHIGQAGVQIANACWELYCLDHGILPTGCLAAVPDDASLLTFFSFTGFERKVAPRLVMVDTEPTVIGFLINGAEDSGSNFARGYNLLATELLDRSMEAIRKVAGNCPNLRGFLVFRAIGGGTGSGLATRILEKIKEDYGRKMTVIEFVVFPSPSLSPIIVEPYNALLATHFSMDYVDVTFIVDNEALYDICAHKLDVPSPTYTNLNRIIGQVVSCFTASQRFSGSPPVGFQEFQTNLVPYPRIHYPLLTFAPLVPISRFAFVESTVEQITAECFSPGNQMVRCDPTTGKYMSCVLLYRGDIRNADVNTAIQNTRSNSRARFVDWSPAGFKIGVTPVPPSFVPGGDLAPSIRAVCGIFNHTGIRDAWCRLVNKFDKLYERRAFVYHYIGEGMEESTFFDATSNICQLISDYQEVESSAVASEAN</sequence>
<name>A0A1A9X1N5_9MUSC</name>
<evidence type="ECO:0000256" key="6">
    <source>
        <dbReference type="ARBA" id="ARBA00049117"/>
    </source>
</evidence>
<accession>A0A1A9X1N5</accession>
<dbReference type="Gene3D" id="1.10.287.600">
    <property type="entry name" value="Helix hairpin bin"/>
    <property type="match status" value="1"/>
</dbReference>
<dbReference type="SUPFAM" id="SSF55307">
    <property type="entry name" value="Tubulin C-terminal domain-like"/>
    <property type="match status" value="1"/>
</dbReference>
<protein>
    <recommendedName>
        <fullName evidence="7">Tubulin alpha chain</fullName>
    </recommendedName>
</protein>